<feature type="region of interest" description="Disordered" evidence="1">
    <location>
        <begin position="1"/>
        <end position="40"/>
    </location>
</feature>
<sequence>GHDRTNAGRRSGDPGARACHSWGDDRPPRGCVVPGPPPHL</sequence>
<evidence type="ECO:0000313" key="2">
    <source>
        <dbReference type="EMBL" id="CAA9554543.1"/>
    </source>
</evidence>
<evidence type="ECO:0000256" key="1">
    <source>
        <dbReference type="SAM" id="MobiDB-lite"/>
    </source>
</evidence>
<name>A0A6J4URI0_9BACT</name>
<feature type="non-terminal residue" evidence="2">
    <location>
        <position position="40"/>
    </location>
</feature>
<accession>A0A6J4URI0</accession>
<feature type="compositionally biased region" description="Basic and acidic residues" evidence="1">
    <location>
        <begin position="1"/>
        <end position="12"/>
    </location>
</feature>
<reference evidence="2" key="1">
    <citation type="submission" date="2020-02" db="EMBL/GenBank/DDBJ databases">
        <authorList>
            <person name="Meier V. D."/>
        </authorList>
    </citation>
    <scope>NUCLEOTIDE SEQUENCE</scope>
    <source>
        <strain evidence="2">AVDCRST_MAG70</strain>
    </source>
</reference>
<proteinExistence type="predicted"/>
<organism evidence="2">
    <name type="scientific">uncultured Thermomicrobiales bacterium</name>
    <dbReference type="NCBI Taxonomy" id="1645740"/>
    <lineage>
        <taxon>Bacteria</taxon>
        <taxon>Pseudomonadati</taxon>
        <taxon>Thermomicrobiota</taxon>
        <taxon>Thermomicrobia</taxon>
        <taxon>Thermomicrobiales</taxon>
        <taxon>environmental samples</taxon>
    </lineage>
</organism>
<feature type="non-terminal residue" evidence="2">
    <location>
        <position position="1"/>
    </location>
</feature>
<dbReference type="EMBL" id="CADCWH010000188">
    <property type="protein sequence ID" value="CAA9554543.1"/>
    <property type="molecule type" value="Genomic_DNA"/>
</dbReference>
<protein>
    <submittedName>
        <fullName evidence="2">Uncharacterized protein</fullName>
    </submittedName>
</protein>
<dbReference type="AlphaFoldDB" id="A0A6J4URI0"/>
<gene>
    <name evidence="2" type="ORF">AVDCRST_MAG70-1188</name>
</gene>